<dbReference type="EMBL" id="BPLR01019179">
    <property type="protein sequence ID" value="GIZ04974.1"/>
    <property type="molecule type" value="Genomic_DNA"/>
</dbReference>
<dbReference type="Proteomes" id="UP001054945">
    <property type="component" value="Unassembled WGS sequence"/>
</dbReference>
<evidence type="ECO:0008006" key="3">
    <source>
        <dbReference type="Google" id="ProtNLM"/>
    </source>
</evidence>
<evidence type="ECO:0000313" key="2">
    <source>
        <dbReference type="Proteomes" id="UP001054945"/>
    </source>
</evidence>
<keyword evidence="2" id="KW-1185">Reference proteome</keyword>
<protein>
    <recommendedName>
        <fullName evidence="3">Ribosomal protein L20</fullName>
    </recommendedName>
</protein>
<proteinExistence type="predicted"/>
<evidence type="ECO:0000313" key="1">
    <source>
        <dbReference type="EMBL" id="GIZ04974.1"/>
    </source>
</evidence>
<sequence length="105" mass="11841">MSRSHKSVPLLLSKKPKSDLQNKLKAGALKLRSSIKTLHGSNISFSLRSLNSKSNERYLTVERVYYRNSSFAWKAIQLSYIKTKLTSTRGSGSLYALVVTTFINE</sequence>
<reference evidence="1 2" key="1">
    <citation type="submission" date="2021-06" db="EMBL/GenBank/DDBJ databases">
        <title>Caerostris extrusa draft genome.</title>
        <authorList>
            <person name="Kono N."/>
            <person name="Arakawa K."/>
        </authorList>
    </citation>
    <scope>NUCLEOTIDE SEQUENCE [LARGE SCALE GENOMIC DNA]</scope>
</reference>
<gene>
    <name evidence="1" type="ORF">CEXT_597721</name>
</gene>
<comment type="caution">
    <text evidence="1">The sequence shown here is derived from an EMBL/GenBank/DDBJ whole genome shotgun (WGS) entry which is preliminary data.</text>
</comment>
<dbReference type="AlphaFoldDB" id="A0AAV4YFD9"/>
<organism evidence="1 2">
    <name type="scientific">Caerostris extrusa</name>
    <name type="common">Bark spider</name>
    <name type="synonym">Caerostris bankana</name>
    <dbReference type="NCBI Taxonomy" id="172846"/>
    <lineage>
        <taxon>Eukaryota</taxon>
        <taxon>Metazoa</taxon>
        <taxon>Ecdysozoa</taxon>
        <taxon>Arthropoda</taxon>
        <taxon>Chelicerata</taxon>
        <taxon>Arachnida</taxon>
        <taxon>Araneae</taxon>
        <taxon>Araneomorphae</taxon>
        <taxon>Entelegynae</taxon>
        <taxon>Araneoidea</taxon>
        <taxon>Araneidae</taxon>
        <taxon>Caerostris</taxon>
    </lineage>
</organism>
<accession>A0AAV4YFD9</accession>
<name>A0AAV4YFD9_CAEEX</name>